<comment type="caution">
    <text evidence="1">The sequence shown here is derived from an EMBL/GenBank/DDBJ whole genome shotgun (WGS) entry which is preliminary data.</text>
</comment>
<sequence>MDEIKLVALDREDLSVISAHLQDALLRVEDLTYLPQRRCFAMAVHRFEWEAPAEDKPRRRLAALHFNQVERVRRNKIDPARNGEVLNLLAIDFIETDAPSGLVMLLFSGGAAIELRVECIEAQLKDLGPEWEAPARPKHDVP</sequence>
<evidence type="ECO:0000313" key="2">
    <source>
        <dbReference type="Proteomes" id="UP000248021"/>
    </source>
</evidence>
<dbReference type="RefSeq" id="WP_110377146.1">
    <property type="nucleotide sequence ID" value="NZ_CAKNFM010000006.1"/>
</dbReference>
<protein>
    <recommendedName>
        <fullName evidence="3">DUF2948 family protein</fullName>
    </recommendedName>
</protein>
<reference evidence="1 2" key="1">
    <citation type="submission" date="2018-05" db="EMBL/GenBank/DDBJ databases">
        <title>Genomic Encyclopedia of Type Strains, Phase IV (KMG-IV): sequencing the most valuable type-strain genomes for metagenomic binning, comparative biology and taxonomic classification.</title>
        <authorList>
            <person name="Goeker M."/>
        </authorList>
    </citation>
    <scope>NUCLEOTIDE SEQUENCE [LARGE SCALE GENOMIC DNA]</scope>
    <source>
        <strain evidence="1 2">DSM 6462</strain>
    </source>
</reference>
<dbReference type="OrthoDB" id="9806367at2"/>
<gene>
    <name evidence="1" type="ORF">C7450_111225</name>
</gene>
<dbReference type="InterPro" id="IPR021335">
    <property type="entry name" value="DUF2948"/>
</dbReference>
<dbReference type="EMBL" id="QJJK01000011">
    <property type="protein sequence ID" value="PXW54693.1"/>
    <property type="molecule type" value="Genomic_DNA"/>
</dbReference>
<proteinExistence type="predicted"/>
<dbReference type="Pfam" id="PF11164">
    <property type="entry name" value="DUF2948"/>
    <property type="match status" value="1"/>
</dbReference>
<accession>A0A2V3TZP0</accession>
<evidence type="ECO:0000313" key="1">
    <source>
        <dbReference type="EMBL" id="PXW54693.1"/>
    </source>
</evidence>
<evidence type="ECO:0008006" key="3">
    <source>
        <dbReference type="Google" id="ProtNLM"/>
    </source>
</evidence>
<keyword evidence="2" id="KW-1185">Reference proteome</keyword>
<name>A0A2V3TZP0_9HYPH</name>
<organism evidence="1 2">
    <name type="scientific">Chelatococcus asaccharovorans</name>
    <dbReference type="NCBI Taxonomy" id="28210"/>
    <lineage>
        <taxon>Bacteria</taxon>
        <taxon>Pseudomonadati</taxon>
        <taxon>Pseudomonadota</taxon>
        <taxon>Alphaproteobacteria</taxon>
        <taxon>Hyphomicrobiales</taxon>
        <taxon>Chelatococcaceae</taxon>
        <taxon>Chelatococcus</taxon>
    </lineage>
</organism>
<dbReference type="Proteomes" id="UP000248021">
    <property type="component" value="Unassembled WGS sequence"/>
</dbReference>
<dbReference type="AlphaFoldDB" id="A0A2V3TZP0"/>